<sequence>MMNKHSLSPMVLLLGVTLVLLMNITITHAEAGVVTSQINNGIREALEKCKVNPYTVSITSITPTIQNNTVIIDATLSNNYNLEITMNLTNKLIPINDINVVVMNRNSIICGSSNITISNPSTNYSNTIVKANHFIEIISYTGSSPMTTSSTNTVVVYGTSISSVIVILNMTAYTGNIVCSTGSPLTPIYIVAPSRSIPLMYIIQPSRPITSLLCRYSQTLGSSYLLMAILIGIAAALLYEAVLIIVMNHLKNT</sequence>
<keyword evidence="1" id="KW-1133">Transmembrane helix</keyword>
<dbReference type="eggNOG" id="arCOG13819">
    <property type="taxonomic scope" value="Archaea"/>
</dbReference>
<feature type="transmembrane region" description="Helical" evidence="1">
    <location>
        <begin position="224"/>
        <end position="247"/>
    </location>
</feature>
<accession>F0QUZ1</accession>
<dbReference type="STRING" id="985053.VMUT_1772"/>
<organism evidence="2 3">
    <name type="scientific">Vulcanisaeta moutnovskia (strain 768-28)</name>
    <dbReference type="NCBI Taxonomy" id="985053"/>
    <lineage>
        <taxon>Archaea</taxon>
        <taxon>Thermoproteota</taxon>
        <taxon>Thermoprotei</taxon>
        <taxon>Thermoproteales</taxon>
        <taxon>Thermoproteaceae</taxon>
        <taxon>Vulcanisaeta</taxon>
    </lineage>
</organism>
<dbReference type="EMBL" id="CP002529">
    <property type="protein sequence ID" value="ADY01973.1"/>
    <property type="molecule type" value="Genomic_DNA"/>
</dbReference>
<name>F0QUZ1_VULM7</name>
<evidence type="ECO:0000256" key="1">
    <source>
        <dbReference type="SAM" id="Phobius"/>
    </source>
</evidence>
<reference evidence="2 3" key="1">
    <citation type="journal article" date="2011" name="J. Bacteriol.">
        <title>Complete genome sequence of 'Vulcanisaeta moutnovskia' strain 768-28, a novel member of the hyperthermophilic crenarchaeal genus vulcanisaeta.</title>
        <authorList>
            <person name="Gumerov V.M."/>
            <person name="Mardanov A.V."/>
            <person name="Beletsky A.V."/>
            <person name="Prokofeva M.I."/>
            <person name="Bonch-Osmolovskaya E.A."/>
            <person name="Ravin N.V."/>
            <person name="Skryabin K.G."/>
        </authorList>
    </citation>
    <scope>NUCLEOTIDE SEQUENCE [LARGE SCALE GENOMIC DNA]</scope>
    <source>
        <strain evidence="2 3">768-28</strain>
    </source>
</reference>
<gene>
    <name evidence="2" type="ordered locus">VMUT_1772</name>
</gene>
<evidence type="ECO:0000313" key="2">
    <source>
        <dbReference type="EMBL" id="ADY01973.1"/>
    </source>
</evidence>
<dbReference type="AlphaFoldDB" id="F0QUZ1"/>
<keyword evidence="3" id="KW-1185">Reference proteome</keyword>
<dbReference type="HOGENOM" id="CLU_1096761_0_0_2"/>
<keyword evidence="1" id="KW-0812">Transmembrane</keyword>
<dbReference type="Proteomes" id="UP000007485">
    <property type="component" value="Chromosome"/>
</dbReference>
<protein>
    <submittedName>
        <fullName evidence="2">Uncharacterized protein</fullName>
    </submittedName>
</protein>
<keyword evidence="1" id="KW-0472">Membrane</keyword>
<proteinExistence type="predicted"/>
<dbReference type="KEGG" id="vmo:VMUT_1772"/>
<evidence type="ECO:0000313" key="3">
    <source>
        <dbReference type="Proteomes" id="UP000007485"/>
    </source>
</evidence>